<dbReference type="Proteomes" id="UP001490330">
    <property type="component" value="Unassembled WGS sequence"/>
</dbReference>
<dbReference type="Gene3D" id="3.30.200.20">
    <property type="entry name" value="Phosphorylase Kinase, domain 1"/>
    <property type="match status" value="1"/>
</dbReference>
<keyword evidence="2" id="KW-1133">Transmembrane helix</keyword>
<dbReference type="Gene3D" id="1.10.510.10">
    <property type="entry name" value="Transferase(Phosphotransferase) domain 1"/>
    <property type="match status" value="1"/>
</dbReference>
<organism evidence="4 5">
    <name type="scientific">Streptomyces flaveolus</name>
    <dbReference type="NCBI Taxonomy" id="67297"/>
    <lineage>
        <taxon>Bacteria</taxon>
        <taxon>Bacillati</taxon>
        <taxon>Actinomycetota</taxon>
        <taxon>Actinomycetes</taxon>
        <taxon>Kitasatosporales</taxon>
        <taxon>Streptomycetaceae</taxon>
        <taxon>Streptomyces</taxon>
    </lineage>
</organism>
<dbReference type="SUPFAM" id="SSF56112">
    <property type="entry name" value="Protein kinase-like (PK-like)"/>
    <property type="match status" value="1"/>
</dbReference>
<evidence type="ECO:0000256" key="1">
    <source>
        <dbReference type="SAM" id="MobiDB-lite"/>
    </source>
</evidence>
<keyword evidence="2" id="KW-0472">Membrane</keyword>
<keyword evidence="5" id="KW-1185">Reference proteome</keyword>
<dbReference type="Pfam" id="PF13845">
    <property type="entry name" value="Septum_form"/>
    <property type="match status" value="1"/>
</dbReference>
<evidence type="ECO:0000313" key="5">
    <source>
        <dbReference type="Proteomes" id="UP001490330"/>
    </source>
</evidence>
<gene>
    <name evidence="4" type="ORF">ABT322_16810</name>
</gene>
<evidence type="ECO:0000256" key="2">
    <source>
        <dbReference type="SAM" id="Phobius"/>
    </source>
</evidence>
<reference evidence="4 5" key="1">
    <citation type="submission" date="2024-06" db="EMBL/GenBank/DDBJ databases">
        <title>The Natural Products Discovery Center: Release of the First 8490 Sequenced Strains for Exploring Actinobacteria Biosynthetic Diversity.</title>
        <authorList>
            <person name="Kalkreuter E."/>
            <person name="Kautsar S.A."/>
            <person name="Yang D."/>
            <person name="Bader C.D."/>
            <person name="Teijaro C.N."/>
            <person name="Fluegel L."/>
            <person name="Davis C.M."/>
            <person name="Simpson J.R."/>
            <person name="Lauterbach L."/>
            <person name="Steele A.D."/>
            <person name="Gui C."/>
            <person name="Meng S."/>
            <person name="Li G."/>
            <person name="Viehrig K."/>
            <person name="Ye F."/>
            <person name="Su P."/>
            <person name="Kiefer A.F."/>
            <person name="Nichols A."/>
            <person name="Cepeda A.J."/>
            <person name="Yan W."/>
            <person name="Fan B."/>
            <person name="Jiang Y."/>
            <person name="Adhikari A."/>
            <person name="Zheng C.-J."/>
            <person name="Schuster L."/>
            <person name="Cowan T.M."/>
            <person name="Smanski M.J."/>
            <person name="Chevrette M.G."/>
            <person name="De Carvalho L.P.S."/>
            <person name="Shen B."/>
        </authorList>
    </citation>
    <scope>NUCLEOTIDE SEQUENCE [LARGE SCALE GENOMIC DNA]</scope>
    <source>
        <strain evidence="4 5">NPDC000632</strain>
    </source>
</reference>
<accession>A0ABV1VG02</accession>
<dbReference type="EMBL" id="JBEPCV010000014">
    <property type="protein sequence ID" value="MER6905406.1"/>
    <property type="molecule type" value="Genomic_DNA"/>
</dbReference>
<sequence>MSRHASPEPPPSEVGRVIAGRYLLLRPLGDGGPGRVWLAHDRRQAREVVLEAVRAGCRVTPRPHGRPHTVTVHDAVEHEGRCWAVTEHVAGAVDLRESVARSGPLAPAECARVGLAVLAALAAGHACGEPYRGVSPADVLLAPDRAGVPYGRILLTGHRAAGPEDDDGLFSLGRTLYYGVEGRDPFDPESGVPRPPLRAGALRPLLDRLLARDPALRITAAEAEAELAWIVTPQTDADLRPGTDPASQPPWTAVAPPVPAPDAPAPAAHRRRRPLSRPLRAALAGALGVALALGGVWYALADRAAEGTGMPYGDAVGLVAPLEDGDCVRADWPGGVRFSGTPRLTLDAACRGGAPDGQVMAFVPASSPEEARELGPARCEQRTQEVRGRLAGVRGVAVVPAGDGFEAAGRRTACLVLGAYGPVYGPLGRHREPGSVFADTATMQRRDCLDARSAREVRLVSCAGPYDEQVLGFTRPAAGVTPAEAPAAADAACARDVPPRDYGFDPSLYEAGSRISPRAGKNGAHLAVCTVRRRNGGTMEGNGP</sequence>
<dbReference type="SMART" id="SM00220">
    <property type="entry name" value="S_TKc"/>
    <property type="match status" value="1"/>
</dbReference>
<evidence type="ECO:0000313" key="4">
    <source>
        <dbReference type="EMBL" id="MER6905406.1"/>
    </source>
</evidence>
<feature type="transmembrane region" description="Helical" evidence="2">
    <location>
        <begin position="279"/>
        <end position="300"/>
    </location>
</feature>
<name>A0ABV1VG02_9ACTN</name>
<dbReference type="InterPro" id="IPR000719">
    <property type="entry name" value="Prot_kinase_dom"/>
</dbReference>
<feature type="region of interest" description="Disordered" evidence="1">
    <location>
        <begin position="236"/>
        <end position="268"/>
    </location>
</feature>
<evidence type="ECO:0000259" key="3">
    <source>
        <dbReference type="SMART" id="SM00220"/>
    </source>
</evidence>
<keyword evidence="2" id="KW-0812">Transmembrane</keyword>
<protein>
    <submittedName>
        <fullName evidence="4">Septum formation family protein</fullName>
    </submittedName>
</protein>
<comment type="caution">
    <text evidence="4">The sequence shown here is derived from an EMBL/GenBank/DDBJ whole genome shotgun (WGS) entry which is preliminary data.</text>
</comment>
<proteinExistence type="predicted"/>
<dbReference type="RefSeq" id="WP_350718186.1">
    <property type="nucleotide sequence ID" value="NZ_JBEPCO010000010.1"/>
</dbReference>
<dbReference type="InterPro" id="IPR011009">
    <property type="entry name" value="Kinase-like_dom_sf"/>
</dbReference>
<feature type="domain" description="Protein kinase" evidence="3">
    <location>
        <begin position="22"/>
        <end position="230"/>
    </location>
</feature>
<dbReference type="InterPro" id="IPR026004">
    <property type="entry name" value="Septum_form"/>
</dbReference>